<accession>A0A9P8TEZ2</accession>
<feature type="compositionally biased region" description="Polar residues" evidence="1">
    <location>
        <begin position="370"/>
        <end position="383"/>
    </location>
</feature>
<feature type="compositionally biased region" description="Polar residues" evidence="1">
    <location>
        <begin position="486"/>
        <end position="511"/>
    </location>
</feature>
<feature type="compositionally biased region" description="Low complexity" evidence="1">
    <location>
        <begin position="543"/>
        <end position="553"/>
    </location>
</feature>
<dbReference type="EMBL" id="JAEUBG010005319">
    <property type="protein sequence ID" value="KAH3676130.1"/>
    <property type="molecule type" value="Genomic_DNA"/>
</dbReference>
<feature type="region of interest" description="Disordered" evidence="1">
    <location>
        <begin position="77"/>
        <end position="101"/>
    </location>
</feature>
<dbReference type="OrthoDB" id="3980887at2759"/>
<reference evidence="2" key="1">
    <citation type="journal article" date="2021" name="Open Biol.">
        <title>Shared evolutionary footprints suggest mitochondrial oxidative damage underlies multiple complex I losses in fungi.</title>
        <authorList>
            <person name="Schikora-Tamarit M.A."/>
            <person name="Marcet-Houben M."/>
            <person name="Nosek J."/>
            <person name="Gabaldon T."/>
        </authorList>
    </citation>
    <scope>NUCLEOTIDE SEQUENCE</scope>
    <source>
        <strain evidence="2">CBS2887</strain>
    </source>
</reference>
<feature type="region of interest" description="Disordered" evidence="1">
    <location>
        <begin position="367"/>
        <end position="387"/>
    </location>
</feature>
<reference evidence="2" key="2">
    <citation type="submission" date="2021-01" db="EMBL/GenBank/DDBJ databases">
        <authorList>
            <person name="Schikora-Tamarit M.A."/>
        </authorList>
    </citation>
    <scope>NUCLEOTIDE SEQUENCE</scope>
    <source>
        <strain evidence="2">CBS2887</strain>
    </source>
</reference>
<evidence type="ECO:0000256" key="1">
    <source>
        <dbReference type="SAM" id="MobiDB-lite"/>
    </source>
</evidence>
<comment type="caution">
    <text evidence="2">The sequence shown here is derived from an EMBL/GenBank/DDBJ whole genome shotgun (WGS) entry which is preliminary data.</text>
</comment>
<sequence length="568" mass="64441">MNPAYKRKVSFNSLTPNLPAREVKDEDLEPLCIPPQYLRKQPQLSEKDLNFGWEPTAASTHDVDRILEAFQQLNNNNSHTVRSNYPKKAPKLPPPPHKSCIKNWKPKEANQKKKSLLGLTDEELLERDRQFSSSAGVDLNKLKFNGDTYLPMLAGDGMRPLQAANPIQFTPIPESKVLGDNIDATKSKKLLHNSFRSFTLNFETIGFRADQSKRYIAIYINNHHEFHSLLWALKSFVQENDNLIIIYEINENFNPFTSNTSYVPEVINSDTEINNRINRFINYYFHTIDLLKVTLNLSVTFEIIQNMKIWKIMQRLEDLFPNLTHLLIASATLDSYHLTHNTLQEVLARNKAALRVVRIPRLTDLEGFSPPSTSGSQQTNVTIDSDDPLFKSETLSLLDLSRQLSPPNTNLDVPYNDYLNPGLKKTVPKITFSNELHPERNGQGLTLHPDTSRDGSIHSRRSSGEIRKVKSLLDDYDDSSEDVTPYNGSGLNVKFNDTQRPNIKKSLSNTDRAPLRKQSSHASAVSVDRGLKKKKKREDDESSASGGSNWSGSTKKKGFFGFFGKKKS</sequence>
<gene>
    <name evidence="2" type="ORF">WICPIJ_009201</name>
</gene>
<name>A0A9P8TEZ2_WICPI</name>
<keyword evidence="3" id="KW-1185">Reference proteome</keyword>
<dbReference type="AlphaFoldDB" id="A0A9P8TEZ2"/>
<proteinExistence type="predicted"/>
<evidence type="ECO:0000313" key="3">
    <source>
        <dbReference type="Proteomes" id="UP000774326"/>
    </source>
</evidence>
<evidence type="ECO:0000313" key="2">
    <source>
        <dbReference type="EMBL" id="KAH3676130.1"/>
    </source>
</evidence>
<dbReference type="Proteomes" id="UP000774326">
    <property type="component" value="Unassembled WGS sequence"/>
</dbReference>
<feature type="region of interest" description="Disordered" evidence="1">
    <location>
        <begin position="434"/>
        <end position="568"/>
    </location>
</feature>
<organism evidence="2 3">
    <name type="scientific">Wickerhamomyces pijperi</name>
    <name type="common">Yeast</name>
    <name type="synonym">Pichia pijperi</name>
    <dbReference type="NCBI Taxonomy" id="599730"/>
    <lineage>
        <taxon>Eukaryota</taxon>
        <taxon>Fungi</taxon>
        <taxon>Dikarya</taxon>
        <taxon>Ascomycota</taxon>
        <taxon>Saccharomycotina</taxon>
        <taxon>Saccharomycetes</taxon>
        <taxon>Phaffomycetales</taxon>
        <taxon>Wickerhamomycetaceae</taxon>
        <taxon>Wickerhamomyces</taxon>
    </lineage>
</organism>
<protein>
    <submittedName>
        <fullName evidence="2">Uncharacterized protein</fullName>
    </submittedName>
</protein>
<feature type="compositionally biased region" description="Basic residues" evidence="1">
    <location>
        <begin position="554"/>
        <end position="568"/>
    </location>
</feature>
<feature type="compositionally biased region" description="Basic and acidic residues" evidence="1">
    <location>
        <begin position="450"/>
        <end position="473"/>
    </location>
</feature>